<feature type="region of interest" description="Disordered" evidence="1">
    <location>
        <begin position="264"/>
        <end position="288"/>
    </location>
</feature>
<dbReference type="CDD" id="cd00761">
    <property type="entry name" value="Glyco_tranf_GTA_type"/>
    <property type="match status" value="1"/>
</dbReference>
<accession>A0A7Y9H0Q0</accession>
<protein>
    <recommendedName>
        <fullName evidence="4">Glycosyltransferase family 2 protein</fullName>
    </recommendedName>
</protein>
<comment type="caution">
    <text evidence="2">The sequence shown here is derived from an EMBL/GenBank/DDBJ whole genome shotgun (WGS) entry which is preliminary data.</text>
</comment>
<dbReference type="Pfam" id="PF13704">
    <property type="entry name" value="Glyco_tranf_2_4"/>
    <property type="match status" value="1"/>
</dbReference>
<evidence type="ECO:0008006" key="4">
    <source>
        <dbReference type="Google" id="ProtNLM"/>
    </source>
</evidence>
<proteinExistence type="predicted"/>
<evidence type="ECO:0000313" key="2">
    <source>
        <dbReference type="EMBL" id="NYE35783.1"/>
    </source>
</evidence>
<evidence type="ECO:0000256" key="1">
    <source>
        <dbReference type="SAM" id="MobiDB-lite"/>
    </source>
</evidence>
<dbReference type="Gene3D" id="3.90.550.10">
    <property type="entry name" value="Spore Coat Polysaccharide Biosynthesis Protein SpsA, Chain A"/>
    <property type="match status" value="1"/>
</dbReference>
<dbReference type="AlphaFoldDB" id="A0A7Y9H0Q0"/>
<dbReference type="Proteomes" id="UP000549911">
    <property type="component" value="Unassembled WGS sequence"/>
</dbReference>
<dbReference type="EMBL" id="JACCBW010000001">
    <property type="protein sequence ID" value="NYE35783.1"/>
    <property type="molecule type" value="Genomic_DNA"/>
</dbReference>
<dbReference type="SUPFAM" id="SSF53448">
    <property type="entry name" value="Nucleotide-diphospho-sugar transferases"/>
    <property type="match status" value="1"/>
</dbReference>
<gene>
    <name evidence="2" type="ORF">F4692_000887</name>
</gene>
<reference evidence="2 3" key="1">
    <citation type="submission" date="2020-07" db="EMBL/GenBank/DDBJ databases">
        <authorList>
            <person name="Partida-Martinez L."/>
            <person name="Huntemann M."/>
            <person name="Clum A."/>
            <person name="Wang J."/>
            <person name="Palaniappan K."/>
            <person name="Ritter S."/>
            <person name="Chen I.-M."/>
            <person name="Stamatis D."/>
            <person name="Reddy T."/>
            <person name="O'Malley R."/>
            <person name="Daum C."/>
            <person name="Shapiro N."/>
            <person name="Ivanova N."/>
            <person name="Kyrpides N."/>
            <person name="Woyke T."/>
        </authorList>
    </citation>
    <scope>NUCLEOTIDE SEQUENCE [LARGE SCALE GENOMIC DNA]</scope>
    <source>
        <strain evidence="2 3">AT2.17</strain>
    </source>
</reference>
<name>A0A7Y9H0Q0_9ACTN</name>
<dbReference type="InterPro" id="IPR029044">
    <property type="entry name" value="Nucleotide-diphossugar_trans"/>
</dbReference>
<keyword evidence="3" id="KW-1185">Reference proteome</keyword>
<feature type="compositionally biased region" description="Basic and acidic residues" evidence="1">
    <location>
        <begin position="279"/>
        <end position="288"/>
    </location>
</feature>
<evidence type="ECO:0000313" key="3">
    <source>
        <dbReference type="Proteomes" id="UP000549911"/>
    </source>
</evidence>
<organism evidence="2 3">
    <name type="scientific">Nocardioides cavernae</name>
    <dbReference type="NCBI Taxonomy" id="1921566"/>
    <lineage>
        <taxon>Bacteria</taxon>
        <taxon>Bacillati</taxon>
        <taxon>Actinomycetota</taxon>
        <taxon>Actinomycetes</taxon>
        <taxon>Propionibacteriales</taxon>
        <taxon>Nocardioidaceae</taxon>
        <taxon>Nocardioides</taxon>
    </lineage>
</organism>
<sequence length="310" mass="34476">MVDLVGALRARVQLARALRSREVSLARRGFGDLDLPRSATVPGSVWAVMLVRDEEDIVGSTLDHLLAQGVAGIIVADHGSTDDTWRVLRQAATRDGRVHVLRDAEPGFYQGAKTSYLARRAFLAGADWVVPVDADEHWYAVDDDLATYFGAQTADVVWADMHEVFPATADGTARPDAAVQVETEHGAVAKVAFRARPWVWVGEGNHTIRGWSGDRVADLRILHYQYRSIAQFRAKNRRGVEGLSRTTGLSADVGSHWVEQAAMDEDQQQQRWSELVSGSREDFGERERRARVRVDAPGRWPTWDPSGELR</sequence>
<dbReference type="RefSeq" id="WP_179618393.1">
    <property type="nucleotide sequence ID" value="NZ_JACCBW010000001.1"/>
</dbReference>
<reference evidence="2 3" key="2">
    <citation type="submission" date="2020-08" db="EMBL/GenBank/DDBJ databases">
        <title>The Agave Microbiome: Exploring the role of microbial communities in plant adaptations to desert environments.</title>
        <authorList>
            <person name="Partida-Martinez L.P."/>
        </authorList>
    </citation>
    <scope>NUCLEOTIDE SEQUENCE [LARGE SCALE GENOMIC DNA]</scope>
    <source>
        <strain evidence="2 3">AT2.17</strain>
    </source>
</reference>